<dbReference type="GO" id="GO:0004222">
    <property type="term" value="F:metalloendopeptidase activity"/>
    <property type="evidence" value="ECO:0007669"/>
    <property type="project" value="InterPro"/>
</dbReference>
<dbReference type="AlphaFoldDB" id="A0A3E1F2D0"/>
<sequence length="134" mass="15579">MINFQFVDVTPTELNHVQEWFEQVVENEGKILADLSIVIGSDEWLLEKNIEFLDHDYYTDIITFDYCVGDTVSGDLLISLDRIIDNANEFNVSRETELNRVLVHGLLHLCGYGDKSSKEIEIMRKKEDYYLSLL</sequence>
<dbReference type="RefSeq" id="WP_116879702.1">
    <property type="nucleotide sequence ID" value="NZ_QURB01000001.1"/>
</dbReference>
<dbReference type="InterPro" id="IPR023091">
    <property type="entry name" value="MetalPrtase_cat_dom_sf_prd"/>
</dbReference>
<dbReference type="GO" id="GO:0004521">
    <property type="term" value="F:RNA endonuclease activity"/>
    <property type="evidence" value="ECO:0007669"/>
    <property type="project" value="UniProtKB-UniRule"/>
</dbReference>
<feature type="binding site" evidence="7">
    <location>
        <position position="108"/>
    </location>
    <ligand>
        <name>Zn(2+)</name>
        <dbReference type="ChEBI" id="CHEBI:29105"/>
        <note>catalytic</note>
    </ligand>
</feature>
<keyword evidence="5 7" id="KW-0378">Hydrolase</keyword>
<keyword evidence="7" id="KW-0690">Ribosome biogenesis</keyword>
<keyword evidence="7" id="KW-0963">Cytoplasm</keyword>
<accession>A0A3E1F2D0</accession>
<keyword evidence="4 7" id="KW-0255">Endonuclease</keyword>
<keyword evidence="6 7" id="KW-0862">Zinc</keyword>
<dbReference type="GO" id="GO:0008270">
    <property type="term" value="F:zinc ion binding"/>
    <property type="evidence" value="ECO:0007669"/>
    <property type="project" value="UniProtKB-UniRule"/>
</dbReference>
<dbReference type="SUPFAM" id="SSF55486">
    <property type="entry name" value="Metalloproteases ('zincins'), catalytic domain"/>
    <property type="match status" value="1"/>
</dbReference>
<feature type="binding site" evidence="7">
    <location>
        <position position="114"/>
    </location>
    <ligand>
        <name>Zn(2+)</name>
        <dbReference type="ChEBI" id="CHEBI:29105"/>
        <note>catalytic</note>
    </ligand>
</feature>
<evidence type="ECO:0000313" key="9">
    <source>
        <dbReference type="Proteomes" id="UP000257127"/>
    </source>
</evidence>
<dbReference type="EC" id="3.1.-.-" evidence="7"/>
<dbReference type="Proteomes" id="UP000257127">
    <property type="component" value="Unassembled WGS sequence"/>
</dbReference>
<comment type="cofactor">
    <cofactor evidence="7">
        <name>Zn(2+)</name>
        <dbReference type="ChEBI" id="CHEBI:29105"/>
    </cofactor>
    <text evidence="7">Binds 1 zinc ion.</text>
</comment>
<evidence type="ECO:0000256" key="6">
    <source>
        <dbReference type="ARBA" id="ARBA00022833"/>
    </source>
</evidence>
<evidence type="ECO:0000256" key="2">
    <source>
        <dbReference type="ARBA" id="ARBA00022722"/>
    </source>
</evidence>
<dbReference type="OrthoDB" id="9811984at2"/>
<evidence type="ECO:0000313" key="8">
    <source>
        <dbReference type="EMBL" id="RFC55867.1"/>
    </source>
</evidence>
<evidence type="ECO:0000256" key="7">
    <source>
        <dbReference type="HAMAP-Rule" id="MF_00009"/>
    </source>
</evidence>
<evidence type="ECO:0000256" key="4">
    <source>
        <dbReference type="ARBA" id="ARBA00022759"/>
    </source>
</evidence>
<dbReference type="GO" id="GO:0005737">
    <property type="term" value="C:cytoplasm"/>
    <property type="evidence" value="ECO:0007669"/>
    <property type="project" value="UniProtKB-SubCell"/>
</dbReference>
<comment type="similarity">
    <text evidence="1 7">Belongs to the endoribonuclease YbeY family.</text>
</comment>
<comment type="function">
    <text evidence="7">Single strand-specific metallo-endoribonuclease involved in late-stage 70S ribosome quality control and in maturation of the 3' terminus of the 16S rRNA.</text>
</comment>
<evidence type="ECO:0000256" key="3">
    <source>
        <dbReference type="ARBA" id="ARBA00022723"/>
    </source>
</evidence>
<comment type="subcellular location">
    <subcellularLocation>
        <location evidence="7">Cytoplasm</location>
    </subcellularLocation>
</comment>
<dbReference type="NCBIfam" id="TIGR00043">
    <property type="entry name" value="rRNA maturation RNase YbeY"/>
    <property type="match status" value="1"/>
</dbReference>
<dbReference type="PANTHER" id="PTHR46986">
    <property type="entry name" value="ENDORIBONUCLEASE YBEY, CHLOROPLASTIC"/>
    <property type="match status" value="1"/>
</dbReference>
<keyword evidence="9" id="KW-1185">Reference proteome</keyword>
<proteinExistence type="inferred from homology"/>
<keyword evidence="7" id="KW-0698">rRNA processing</keyword>
<reference evidence="8 9" key="1">
    <citation type="submission" date="2018-08" db="EMBL/GenBank/DDBJ databases">
        <title>The draft genome squence of Brumimicrobium sp. N62.</title>
        <authorList>
            <person name="Du Z.-J."/>
            <person name="Luo H.-R."/>
        </authorList>
    </citation>
    <scope>NUCLEOTIDE SEQUENCE [LARGE SCALE GENOMIC DNA]</scope>
    <source>
        <strain evidence="8 9">N62</strain>
    </source>
</reference>
<evidence type="ECO:0000256" key="1">
    <source>
        <dbReference type="ARBA" id="ARBA00010875"/>
    </source>
</evidence>
<dbReference type="InterPro" id="IPR002036">
    <property type="entry name" value="YbeY"/>
</dbReference>
<dbReference type="HAMAP" id="MF_00009">
    <property type="entry name" value="Endoribonucl_YbeY"/>
    <property type="match status" value="1"/>
</dbReference>
<name>A0A3E1F2D0_9FLAO</name>
<keyword evidence="2 7" id="KW-0540">Nuclease</keyword>
<comment type="caution">
    <text evidence="8">The sequence shown here is derived from an EMBL/GenBank/DDBJ whole genome shotgun (WGS) entry which is preliminary data.</text>
</comment>
<protein>
    <recommendedName>
        <fullName evidence="7">Endoribonuclease YbeY</fullName>
        <ecNumber evidence="7">3.1.-.-</ecNumber>
    </recommendedName>
</protein>
<dbReference type="Pfam" id="PF02130">
    <property type="entry name" value="YbeY"/>
    <property type="match status" value="1"/>
</dbReference>
<evidence type="ECO:0000256" key="5">
    <source>
        <dbReference type="ARBA" id="ARBA00022801"/>
    </source>
</evidence>
<dbReference type="EMBL" id="QURB01000001">
    <property type="protein sequence ID" value="RFC55867.1"/>
    <property type="molecule type" value="Genomic_DNA"/>
</dbReference>
<feature type="binding site" evidence="7">
    <location>
        <position position="104"/>
    </location>
    <ligand>
        <name>Zn(2+)</name>
        <dbReference type="ChEBI" id="CHEBI:29105"/>
        <note>catalytic</note>
    </ligand>
</feature>
<dbReference type="PANTHER" id="PTHR46986:SF1">
    <property type="entry name" value="ENDORIBONUCLEASE YBEY, CHLOROPLASTIC"/>
    <property type="match status" value="1"/>
</dbReference>
<organism evidence="8 9">
    <name type="scientific">Brumimicrobium aurantiacum</name>
    <dbReference type="NCBI Taxonomy" id="1737063"/>
    <lineage>
        <taxon>Bacteria</taxon>
        <taxon>Pseudomonadati</taxon>
        <taxon>Bacteroidota</taxon>
        <taxon>Flavobacteriia</taxon>
        <taxon>Flavobacteriales</taxon>
        <taxon>Crocinitomicaceae</taxon>
        <taxon>Brumimicrobium</taxon>
    </lineage>
</organism>
<keyword evidence="3 7" id="KW-0479">Metal-binding</keyword>
<gene>
    <name evidence="7 8" type="primary">ybeY</name>
    <name evidence="8" type="ORF">DXU93_02710</name>
</gene>
<dbReference type="GO" id="GO:0006364">
    <property type="term" value="P:rRNA processing"/>
    <property type="evidence" value="ECO:0007669"/>
    <property type="project" value="UniProtKB-UniRule"/>
</dbReference>
<dbReference type="Gene3D" id="3.40.390.30">
    <property type="entry name" value="Metalloproteases ('zincins'), catalytic domain"/>
    <property type="match status" value="1"/>
</dbReference>